<name>A0AAD8H7K3_9APIA</name>
<dbReference type="EMBL" id="JAUIZM010000010">
    <property type="protein sequence ID" value="KAK1361183.1"/>
    <property type="molecule type" value="Genomic_DNA"/>
</dbReference>
<sequence>MERALGKHFQISNGRVQNFDRKASGHHRIEGKATKRRDGDTILKDFIEGNGEIIDKEVLFRFRNGDRQAITEALNQIHWRSLKKTHHIEGTQKGMSNVGAHNWVLTTNRSFAEVVKSKEDGETLEEGNEWTLVQKRSKEKKSPVREVSTIFMVNIPIEISARALWSFFKECGKIIDIILPRKRDKNGKRIGFIKTISELEAGVIICNAKEKGGLVGKIALSINNATNRVEKQSTHERNEKNLEKESLKTTSSKKKEVGKSEGGAEDQNDFGKRMFEYIEAETDEDVEIGLYQSMIGLTWLDETPEALQDKLSVLGYDFIKVVGLSDRKFILRNEASPEWKDFVFKNLSIWFTVIRKFKEEDLIVPRTVWVECTGLPMTAWLEENLKAFSARFGEWVSWSYQKDDSNTLFNPLICIQSCEMERIEDEMIVLVKGKKYKIKFKEIDNLDNSQDKMKPMQEKDMSNIWPKETNERFDDTHKEPRVASTEVNGVAMVNDIVSQGKAHNEVNKDVKTLEGTDLLFSEVPETSFQQSQIVRNETENTENLCHKEKQKESNTVEVIENTIRDVELQESIETNDTNLLGISEDVESDGTLLSQQRSSQGSLCLNIGKLNMGAKRGRPRKKARLTKNPFDLGSNIRRLGRGIIKKRSTLNQLGNKEKSKESCKKVLCVIPQEKSQHEAEQILECAKSLGLEMLMGVEETNKIIGEKINKGVL</sequence>
<proteinExistence type="predicted"/>
<dbReference type="SUPFAM" id="SSF54928">
    <property type="entry name" value="RNA-binding domain, RBD"/>
    <property type="match status" value="1"/>
</dbReference>
<gene>
    <name evidence="4" type="ORF">POM88_045657</name>
</gene>
<evidence type="ECO:0000256" key="1">
    <source>
        <dbReference type="PROSITE-ProRule" id="PRU00176"/>
    </source>
</evidence>
<reference evidence="4" key="2">
    <citation type="submission" date="2023-05" db="EMBL/GenBank/DDBJ databases">
        <authorList>
            <person name="Schelkunov M.I."/>
        </authorList>
    </citation>
    <scope>NUCLEOTIDE SEQUENCE</scope>
    <source>
        <strain evidence="4">Hsosn_3</strain>
        <tissue evidence="4">Leaf</tissue>
    </source>
</reference>
<accession>A0AAD8H7K3</accession>
<organism evidence="4 5">
    <name type="scientific">Heracleum sosnowskyi</name>
    <dbReference type="NCBI Taxonomy" id="360622"/>
    <lineage>
        <taxon>Eukaryota</taxon>
        <taxon>Viridiplantae</taxon>
        <taxon>Streptophyta</taxon>
        <taxon>Embryophyta</taxon>
        <taxon>Tracheophyta</taxon>
        <taxon>Spermatophyta</taxon>
        <taxon>Magnoliopsida</taxon>
        <taxon>eudicotyledons</taxon>
        <taxon>Gunneridae</taxon>
        <taxon>Pentapetalae</taxon>
        <taxon>asterids</taxon>
        <taxon>campanulids</taxon>
        <taxon>Apiales</taxon>
        <taxon>Apiaceae</taxon>
        <taxon>Apioideae</taxon>
        <taxon>apioid superclade</taxon>
        <taxon>Tordylieae</taxon>
        <taxon>Tordyliinae</taxon>
        <taxon>Heracleum</taxon>
    </lineage>
</organism>
<feature type="region of interest" description="Disordered" evidence="2">
    <location>
        <begin position="228"/>
        <end position="268"/>
    </location>
</feature>
<reference evidence="4" key="1">
    <citation type="submission" date="2023-02" db="EMBL/GenBank/DDBJ databases">
        <title>Genome of toxic invasive species Heracleum sosnowskyi carries increased number of genes despite the absence of recent whole-genome duplications.</title>
        <authorList>
            <person name="Schelkunov M."/>
            <person name="Shtratnikova V."/>
            <person name="Makarenko M."/>
            <person name="Klepikova A."/>
            <person name="Omelchenko D."/>
            <person name="Novikova G."/>
            <person name="Obukhova E."/>
            <person name="Bogdanov V."/>
            <person name="Penin A."/>
            <person name="Logacheva M."/>
        </authorList>
    </citation>
    <scope>NUCLEOTIDE SEQUENCE</scope>
    <source>
        <strain evidence="4">Hsosn_3</strain>
        <tissue evidence="4">Leaf</tissue>
    </source>
</reference>
<dbReference type="Proteomes" id="UP001237642">
    <property type="component" value="Unassembled WGS sequence"/>
</dbReference>
<dbReference type="GO" id="GO:0003723">
    <property type="term" value="F:RNA binding"/>
    <property type="evidence" value="ECO:0007669"/>
    <property type="project" value="UniProtKB-UniRule"/>
</dbReference>
<dbReference type="InterPro" id="IPR000504">
    <property type="entry name" value="RRM_dom"/>
</dbReference>
<dbReference type="AlphaFoldDB" id="A0AAD8H7K3"/>
<dbReference type="InterPro" id="IPR012677">
    <property type="entry name" value="Nucleotide-bd_a/b_plait_sf"/>
</dbReference>
<comment type="caution">
    <text evidence="4">The sequence shown here is derived from an EMBL/GenBank/DDBJ whole genome shotgun (WGS) entry which is preliminary data.</text>
</comment>
<dbReference type="Pfam" id="PF00076">
    <property type="entry name" value="RRM_1"/>
    <property type="match status" value="1"/>
</dbReference>
<evidence type="ECO:0000259" key="3">
    <source>
        <dbReference type="PROSITE" id="PS50102"/>
    </source>
</evidence>
<protein>
    <recommendedName>
        <fullName evidence="3">RRM domain-containing protein</fullName>
    </recommendedName>
</protein>
<evidence type="ECO:0000313" key="4">
    <source>
        <dbReference type="EMBL" id="KAK1361183.1"/>
    </source>
</evidence>
<dbReference type="PROSITE" id="PS50102">
    <property type="entry name" value="RRM"/>
    <property type="match status" value="1"/>
</dbReference>
<evidence type="ECO:0000256" key="2">
    <source>
        <dbReference type="SAM" id="MobiDB-lite"/>
    </source>
</evidence>
<keyword evidence="1" id="KW-0694">RNA-binding</keyword>
<feature type="domain" description="RRM" evidence="3">
    <location>
        <begin position="148"/>
        <end position="227"/>
    </location>
</feature>
<keyword evidence="5" id="KW-1185">Reference proteome</keyword>
<dbReference type="InterPro" id="IPR035979">
    <property type="entry name" value="RBD_domain_sf"/>
</dbReference>
<dbReference type="CDD" id="cd00590">
    <property type="entry name" value="RRM_SF"/>
    <property type="match status" value="1"/>
</dbReference>
<evidence type="ECO:0000313" key="5">
    <source>
        <dbReference type="Proteomes" id="UP001237642"/>
    </source>
</evidence>
<dbReference type="Gene3D" id="3.30.70.330">
    <property type="match status" value="1"/>
</dbReference>
<feature type="compositionally biased region" description="Basic and acidic residues" evidence="2">
    <location>
        <begin position="228"/>
        <end position="259"/>
    </location>
</feature>